<evidence type="ECO:0000256" key="3">
    <source>
        <dbReference type="ARBA" id="ARBA00022475"/>
    </source>
</evidence>
<evidence type="ECO:0000256" key="6">
    <source>
        <dbReference type="ARBA" id="ARBA00022989"/>
    </source>
</evidence>
<name>A0A0V1GWQ7_9BILA</name>
<feature type="transmembrane region" description="Helical" evidence="18">
    <location>
        <begin position="330"/>
        <end position="348"/>
    </location>
</feature>
<evidence type="ECO:0000313" key="21">
    <source>
        <dbReference type="Proteomes" id="UP000055024"/>
    </source>
</evidence>
<dbReference type="STRING" id="268475.A0A0V1GWQ7"/>
<evidence type="ECO:0000256" key="15">
    <source>
        <dbReference type="ARBA" id="ARBA00060240"/>
    </source>
</evidence>
<accession>A0A0V1GWQ7</accession>
<keyword evidence="21" id="KW-1185">Reference proteome</keyword>
<evidence type="ECO:0000256" key="2">
    <source>
        <dbReference type="ARBA" id="ARBA00022448"/>
    </source>
</evidence>
<feature type="transmembrane region" description="Helical" evidence="18">
    <location>
        <begin position="397"/>
        <end position="416"/>
    </location>
</feature>
<feature type="transmembrane region" description="Helical" evidence="18">
    <location>
        <begin position="24"/>
        <end position="44"/>
    </location>
</feature>
<evidence type="ECO:0000313" key="20">
    <source>
        <dbReference type="EMBL" id="KRZ02706.1"/>
    </source>
</evidence>
<comment type="function">
    <text evidence="15">Uniporter that mediates the transport of extracellular choline and ethanolamine into cells, thereby playing a key role in phospholipid biosynthesis. Choline and ethanolamine are the precursors of phosphatidylcholine and phosphatidylethanolamine, respectively, the two most abundant phospholipids. Transport is not coupled with proton transport and is exclusively driven by the choline (or ethanolamine) gradient across the plasma membrane. Also acts as a heme b transporter that mediates heme efflux from the cytoplasm to the extracellular compartment.</text>
</comment>
<dbReference type="Proteomes" id="UP000055024">
    <property type="component" value="Unassembled WGS sequence"/>
</dbReference>
<dbReference type="PANTHER" id="PTHR10924">
    <property type="entry name" value="MAJOR FACILITATOR SUPERFAMILY PROTEIN-RELATED"/>
    <property type="match status" value="1"/>
</dbReference>
<dbReference type="GO" id="GO:0031966">
    <property type="term" value="C:mitochondrial membrane"/>
    <property type="evidence" value="ECO:0007669"/>
    <property type="project" value="UniProtKB-ARBA"/>
</dbReference>
<evidence type="ECO:0000256" key="9">
    <source>
        <dbReference type="ARBA" id="ARBA00023170"/>
    </source>
</evidence>
<gene>
    <name evidence="20" type="primary">C09D4.1</name>
    <name evidence="20" type="ORF">T11_16746</name>
</gene>
<dbReference type="InterPro" id="IPR011701">
    <property type="entry name" value="MFS"/>
</dbReference>
<keyword evidence="7" id="KW-0265">Erythrocyte maturation</keyword>
<feature type="transmembrane region" description="Helical" evidence="18">
    <location>
        <begin position="147"/>
        <end position="165"/>
    </location>
</feature>
<keyword evidence="9" id="KW-0675">Receptor</keyword>
<keyword evidence="3" id="KW-1003">Cell membrane</keyword>
<dbReference type="CDD" id="cd17398">
    <property type="entry name" value="MFS_FLVCR_like"/>
    <property type="match status" value="1"/>
</dbReference>
<evidence type="ECO:0000256" key="18">
    <source>
        <dbReference type="SAM" id="Phobius"/>
    </source>
</evidence>
<evidence type="ECO:0000256" key="7">
    <source>
        <dbReference type="ARBA" id="ARBA00023057"/>
    </source>
</evidence>
<dbReference type="Gene3D" id="1.20.1250.20">
    <property type="entry name" value="MFS general substrate transporter like domains"/>
    <property type="match status" value="1"/>
</dbReference>
<evidence type="ECO:0000256" key="17">
    <source>
        <dbReference type="ARBA" id="ARBA00080886"/>
    </source>
</evidence>
<evidence type="ECO:0000256" key="16">
    <source>
        <dbReference type="ARBA" id="ARBA00068050"/>
    </source>
</evidence>
<feature type="transmembrane region" description="Helical" evidence="18">
    <location>
        <begin position="274"/>
        <end position="294"/>
    </location>
</feature>
<dbReference type="PROSITE" id="PS50850">
    <property type="entry name" value="MFS"/>
    <property type="match status" value="1"/>
</dbReference>
<feature type="transmembrane region" description="Helical" evidence="18">
    <location>
        <begin position="201"/>
        <end position="221"/>
    </location>
</feature>
<comment type="catalytic activity">
    <reaction evidence="13">
        <text>ethanolamine(in) = ethanolamine(out)</text>
        <dbReference type="Rhea" id="RHEA:32747"/>
        <dbReference type="ChEBI" id="CHEBI:57603"/>
    </reaction>
</comment>
<feature type="transmembrane region" description="Helical" evidence="18">
    <location>
        <begin position="107"/>
        <end position="127"/>
    </location>
</feature>
<keyword evidence="5 18" id="KW-0812">Transmembrane</keyword>
<dbReference type="GO" id="GO:0043249">
    <property type="term" value="P:erythrocyte maturation"/>
    <property type="evidence" value="ECO:0007669"/>
    <property type="project" value="UniProtKB-KW"/>
</dbReference>
<protein>
    <recommendedName>
        <fullName evidence="16">Choline/ethanolamine transporter FLVCR1</fullName>
    </recommendedName>
    <alternativeName>
        <fullName evidence="17">Heme transporter FLVCR1</fullName>
    </alternativeName>
</protein>
<dbReference type="AlphaFoldDB" id="A0A0V1GWQ7"/>
<feature type="domain" description="Major facilitator superfamily (MFS) profile" evidence="19">
    <location>
        <begin position="109"/>
        <end position="514"/>
    </location>
</feature>
<dbReference type="OrthoDB" id="422206at2759"/>
<dbReference type="InterPro" id="IPR049680">
    <property type="entry name" value="FLVCR1-2_SLC49-like"/>
</dbReference>
<comment type="catalytic activity">
    <reaction evidence="12">
        <text>choline(out) = choline(in)</text>
        <dbReference type="Rhea" id="RHEA:32751"/>
        <dbReference type="ChEBI" id="CHEBI:15354"/>
    </reaction>
</comment>
<feature type="transmembrane region" description="Helical" evidence="18">
    <location>
        <begin position="422"/>
        <end position="443"/>
    </location>
</feature>
<feature type="non-terminal residue" evidence="20">
    <location>
        <position position="537"/>
    </location>
</feature>
<dbReference type="GO" id="GO:0015232">
    <property type="term" value="F:heme transmembrane transporter activity"/>
    <property type="evidence" value="ECO:0007669"/>
    <property type="project" value="UniProtKB-ARBA"/>
</dbReference>
<keyword evidence="8 18" id="KW-0472">Membrane</keyword>
<feature type="transmembrane region" description="Helical" evidence="18">
    <location>
        <begin position="368"/>
        <end position="390"/>
    </location>
</feature>
<evidence type="ECO:0000259" key="19">
    <source>
        <dbReference type="PROSITE" id="PS50850"/>
    </source>
</evidence>
<evidence type="ECO:0000256" key="11">
    <source>
        <dbReference type="ARBA" id="ARBA00035075"/>
    </source>
</evidence>
<dbReference type="Pfam" id="PF07690">
    <property type="entry name" value="MFS_1"/>
    <property type="match status" value="1"/>
</dbReference>
<proteinExistence type="inferred from homology"/>
<dbReference type="GO" id="GO:0005886">
    <property type="term" value="C:plasma membrane"/>
    <property type="evidence" value="ECO:0007669"/>
    <property type="project" value="UniProtKB-SubCell"/>
</dbReference>
<sequence>LLPATAGARVVPAPGSTANSSNEAFIFIVFFIVCFLYAIFYSGSNDQLTSSGQMSEAKLNAPWEEQCETPLQDSAEKLQGDIELQKQTLTMKEQSPPVQPCLYKRRWIVLTIFCMLSMSNSFQWIQYATVGNVIVDYYDVSYTAVDWTSLIYMIAYIPLILPATWVMDRYGLRLVLILGSFGNCLGSWIKCTSAAPTRFAITFLGQTIVGSSQIFILCVPPKLAAVWFGHNEVSTATAIGVFGNQVGIALGFWIPTLFVHSSAVQQDITYGLRNLYFVTATLTSAVFLAVLLGVSERPPLPPSIAQSLIDNSTYTKGQFKQSVYSLAKQASFVQLAFTYGLNVGAFYAVSTLLNQTLLPYFPNEEKNIGIVGLLIVLTGLLGSVLCGWWLDRTKMFKFILTITYAASLLGMIIYTVCIEKGSIEIVFLAASILGFSMTGYLPLGLEYAAEITYPISEGITSGIMNGSAQVFGVILTLSVGQILQQFSVLAGNISMIVTLTVGLILTALINAENKRQTAGNTFESSCSVGNLPKNDCG</sequence>
<dbReference type="GO" id="GO:0006783">
    <property type="term" value="P:heme biosynthetic process"/>
    <property type="evidence" value="ECO:0007669"/>
    <property type="project" value="UniProtKB-ARBA"/>
</dbReference>
<keyword evidence="2" id="KW-0813">Transport</keyword>
<evidence type="ECO:0000256" key="5">
    <source>
        <dbReference type="ARBA" id="ARBA00022692"/>
    </source>
</evidence>
<dbReference type="PANTHER" id="PTHR10924:SF4">
    <property type="entry name" value="GH15861P"/>
    <property type="match status" value="1"/>
</dbReference>
<comment type="caution">
    <text evidence="20">The sequence shown here is derived from an EMBL/GenBank/DDBJ whole genome shotgun (WGS) entry which is preliminary data.</text>
</comment>
<evidence type="ECO:0000256" key="4">
    <source>
        <dbReference type="ARBA" id="ARBA00022553"/>
    </source>
</evidence>
<evidence type="ECO:0000256" key="10">
    <source>
        <dbReference type="ARBA" id="ARBA00023180"/>
    </source>
</evidence>
<feature type="transmembrane region" description="Helical" evidence="18">
    <location>
        <begin position="463"/>
        <end position="483"/>
    </location>
</feature>
<dbReference type="InterPro" id="IPR036259">
    <property type="entry name" value="MFS_trans_sf"/>
</dbReference>
<dbReference type="SUPFAM" id="SSF103473">
    <property type="entry name" value="MFS general substrate transporter"/>
    <property type="match status" value="1"/>
</dbReference>
<dbReference type="GO" id="GO:0097037">
    <property type="term" value="P:heme export"/>
    <property type="evidence" value="ECO:0007669"/>
    <property type="project" value="TreeGrafter"/>
</dbReference>
<feature type="transmembrane region" description="Helical" evidence="18">
    <location>
        <begin position="489"/>
        <end position="509"/>
    </location>
</feature>
<evidence type="ECO:0000256" key="1">
    <source>
        <dbReference type="ARBA" id="ARBA00004651"/>
    </source>
</evidence>
<dbReference type="InterPro" id="IPR020846">
    <property type="entry name" value="MFS_dom"/>
</dbReference>
<feature type="non-terminal residue" evidence="20">
    <location>
        <position position="1"/>
    </location>
</feature>
<comment type="catalytic activity">
    <reaction evidence="11">
        <text>heme b(in) = heme b(out)</text>
        <dbReference type="Rhea" id="RHEA:75443"/>
        <dbReference type="ChEBI" id="CHEBI:60344"/>
    </reaction>
</comment>
<feature type="transmembrane region" description="Helical" evidence="18">
    <location>
        <begin position="233"/>
        <end position="254"/>
    </location>
</feature>
<comment type="subcellular location">
    <subcellularLocation>
        <location evidence="1">Cell membrane</location>
        <topology evidence="1">Multi-pass membrane protein</topology>
    </subcellularLocation>
</comment>
<evidence type="ECO:0000256" key="12">
    <source>
        <dbReference type="ARBA" id="ARBA00036811"/>
    </source>
</evidence>
<evidence type="ECO:0000256" key="13">
    <source>
        <dbReference type="ARBA" id="ARBA00045087"/>
    </source>
</evidence>
<evidence type="ECO:0000256" key="14">
    <source>
        <dbReference type="ARBA" id="ARBA00046338"/>
    </source>
</evidence>
<dbReference type="EMBL" id="JYDP01000219">
    <property type="protein sequence ID" value="KRZ02706.1"/>
    <property type="molecule type" value="Genomic_DNA"/>
</dbReference>
<dbReference type="FunFam" id="1.20.1250.20:FF:000184">
    <property type="entry name" value="Feline leukemia virus subgroup C receptor-related protein 1"/>
    <property type="match status" value="1"/>
</dbReference>
<keyword evidence="6 18" id="KW-1133">Transmembrane helix</keyword>
<reference evidence="20 21" key="1">
    <citation type="submission" date="2015-01" db="EMBL/GenBank/DDBJ databases">
        <title>Evolution of Trichinella species and genotypes.</title>
        <authorList>
            <person name="Korhonen P.K."/>
            <person name="Edoardo P."/>
            <person name="Giuseppe L.R."/>
            <person name="Gasser R.B."/>
        </authorList>
    </citation>
    <scope>NUCLEOTIDE SEQUENCE [LARGE SCALE GENOMIC DNA]</scope>
    <source>
        <strain evidence="20">ISS1029</strain>
    </source>
</reference>
<keyword evidence="4" id="KW-0597">Phosphoprotein</keyword>
<keyword evidence="10" id="KW-0325">Glycoprotein</keyword>
<dbReference type="GO" id="GO:0020037">
    <property type="term" value="F:heme binding"/>
    <property type="evidence" value="ECO:0007669"/>
    <property type="project" value="TreeGrafter"/>
</dbReference>
<comment type="similarity">
    <text evidence="14">Belongs to the major facilitator superfamily. Feline leukemia virus subgroup C receptor (TC 2.A.1.28.1) family.</text>
</comment>
<organism evidence="20 21">
    <name type="scientific">Trichinella zimbabwensis</name>
    <dbReference type="NCBI Taxonomy" id="268475"/>
    <lineage>
        <taxon>Eukaryota</taxon>
        <taxon>Metazoa</taxon>
        <taxon>Ecdysozoa</taxon>
        <taxon>Nematoda</taxon>
        <taxon>Enoplea</taxon>
        <taxon>Dorylaimia</taxon>
        <taxon>Trichinellida</taxon>
        <taxon>Trichinellidae</taxon>
        <taxon>Trichinella</taxon>
    </lineage>
</organism>
<evidence type="ECO:0000256" key="8">
    <source>
        <dbReference type="ARBA" id="ARBA00023136"/>
    </source>
</evidence>